<dbReference type="EMBL" id="PCVO01000065">
    <property type="protein sequence ID" value="PIQ74867.1"/>
    <property type="molecule type" value="Genomic_DNA"/>
</dbReference>
<protein>
    <submittedName>
        <fullName evidence="1">Uncharacterized protein</fullName>
    </submittedName>
</protein>
<dbReference type="AlphaFoldDB" id="A0A2H0KRY8"/>
<sequence>MQEILKRADEKLEKEIKLTKKDLRPEYCWKCGLQIVLCPLPGEKFVFCGANENVSVFKLTKGCSITLENSMSPVIRKVANGKKCKMLIESEALPGSSRIIKEGEAYIKKIMGW</sequence>
<evidence type="ECO:0000313" key="1">
    <source>
        <dbReference type="EMBL" id="PIQ74867.1"/>
    </source>
</evidence>
<evidence type="ECO:0000313" key="2">
    <source>
        <dbReference type="Proteomes" id="UP000229317"/>
    </source>
</evidence>
<organism evidence="1 2">
    <name type="scientific">Candidatus Portnoybacteria bacterium CG11_big_fil_rev_8_21_14_0_20_40_15</name>
    <dbReference type="NCBI Taxonomy" id="1974817"/>
    <lineage>
        <taxon>Bacteria</taxon>
        <taxon>Candidatus Portnoyibacteriota</taxon>
    </lineage>
</organism>
<reference evidence="1 2" key="1">
    <citation type="submission" date="2017-09" db="EMBL/GenBank/DDBJ databases">
        <title>Depth-based differentiation of microbial function through sediment-hosted aquifers and enrichment of novel symbionts in the deep terrestrial subsurface.</title>
        <authorList>
            <person name="Probst A.J."/>
            <person name="Ladd B."/>
            <person name="Jarett J.K."/>
            <person name="Geller-Mcgrath D.E."/>
            <person name="Sieber C.M."/>
            <person name="Emerson J.B."/>
            <person name="Anantharaman K."/>
            <person name="Thomas B.C."/>
            <person name="Malmstrom R."/>
            <person name="Stieglmeier M."/>
            <person name="Klingl A."/>
            <person name="Woyke T."/>
            <person name="Ryan C.M."/>
            <person name="Banfield J.F."/>
        </authorList>
    </citation>
    <scope>NUCLEOTIDE SEQUENCE [LARGE SCALE GENOMIC DNA]</scope>
    <source>
        <strain evidence="1">CG11_big_fil_rev_8_21_14_0_20_40_15</strain>
    </source>
</reference>
<comment type="caution">
    <text evidence="1">The sequence shown here is derived from an EMBL/GenBank/DDBJ whole genome shotgun (WGS) entry which is preliminary data.</text>
</comment>
<proteinExistence type="predicted"/>
<accession>A0A2H0KRY8</accession>
<name>A0A2H0KRY8_9BACT</name>
<gene>
    <name evidence="1" type="ORF">COV84_04355</name>
</gene>
<dbReference type="Proteomes" id="UP000229317">
    <property type="component" value="Unassembled WGS sequence"/>
</dbReference>